<dbReference type="Proteomes" id="UP000605992">
    <property type="component" value="Unassembled WGS sequence"/>
</dbReference>
<dbReference type="InterPro" id="IPR038607">
    <property type="entry name" value="PhoD-like_sf"/>
</dbReference>
<dbReference type="PANTHER" id="PTHR43606:SF2">
    <property type="entry name" value="ALKALINE PHOSPHATASE FAMILY PROTEIN (AFU_ORTHOLOGUE AFUA_5G03860)"/>
    <property type="match status" value="1"/>
</dbReference>
<dbReference type="Gene3D" id="3.60.21.70">
    <property type="entry name" value="PhoD-like phosphatase"/>
    <property type="match status" value="1"/>
</dbReference>
<name>A0A8J3UZ72_9ACTN</name>
<sequence>MSNPDASHPTSGRLNRRHVLALGGLTAAAIVGDAATRPQRAAASPPFFDHPFSLGVASGDPLPDGVVLWTRLAPDPLAEDGNGGMPAETFGVRYEVAEDEKFARIVRRGAVEATPELGHSVHVELSGLKPAREYFYRFRFGPTISPVGRTKTAPAFDASVERLRLAVTSCQNYSNGYFPSYRDIVASDLDLVVFLGDYIYEGPGPSTIGRSHVPAKTITTLADYRIRHAQYKADPLLQAAHSTLPFLVVPDDHEVTNNYAGDTGGGQSGEEFLARRAAAYQAYYENMPLRRSSLPVGPDIRLYRRVRFGDLALFHMLDTRQYRSVQAKWSAATAVNGYSPGELDPNRTILGDAQEQWLQEGLATSTARWNILGNQTKFAPYDRRVGPGLDYSGTDNWGEGYVADRDQLLQYIAAHRPSNPVIITGDAHKNWVFNLKADFNDPNSETVATEYLGTSISSGGDGNPNSTVYGPTTDNPHMMLQNGQRGYIRVEVTPEQWRAEFRVSDSVSVPDAPLYTLATFVTNNGTPGARRL</sequence>
<proteinExistence type="predicted"/>
<dbReference type="Gene3D" id="2.60.40.380">
    <property type="entry name" value="Purple acid phosphatase-like, N-terminal"/>
    <property type="match status" value="1"/>
</dbReference>
<evidence type="ECO:0000313" key="3">
    <source>
        <dbReference type="EMBL" id="GII52156.1"/>
    </source>
</evidence>
<reference evidence="3" key="1">
    <citation type="submission" date="2021-01" db="EMBL/GenBank/DDBJ databases">
        <title>Whole genome shotgun sequence of Planotetraspora thailandica NBRC 104271.</title>
        <authorList>
            <person name="Komaki H."/>
            <person name="Tamura T."/>
        </authorList>
    </citation>
    <scope>NUCLEOTIDE SEQUENCE</scope>
    <source>
        <strain evidence="3">NBRC 104271</strain>
    </source>
</reference>
<dbReference type="InterPro" id="IPR032093">
    <property type="entry name" value="PhoD_N"/>
</dbReference>
<dbReference type="CDD" id="cd07389">
    <property type="entry name" value="MPP_PhoD"/>
    <property type="match status" value="1"/>
</dbReference>
<organism evidence="3 4">
    <name type="scientific">Planotetraspora thailandica</name>
    <dbReference type="NCBI Taxonomy" id="487172"/>
    <lineage>
        <taxon>Bacteria</taxon>
        <taxon>Bacillati</taxon>
        <taxon>Actinomycetota</taxon>
        <taxon>Actinomycetes</taxon>
        <taxon>Streptosporangiales</taxon>
        <taxon>Streptosporangiaceae</taxon>
        <taxon>Planotetraspora</taxon>
    </lineage>
</organism>
<dbReference type="AlphaFoldDB" id="A0A8J3UZ72"/>
<dbReference type="PROSITE" id="PS51318">
    <property type="entry name" value="TAT"/>
    <property type="match status" value="1"/>
</dbReference>
<dbReference type="Pfam" id="PF09423">
    <property type="entry name" value="PhoD"/>
    <property type="match status" value="1"/>
</dbReference>
<feature type="domain" description="PhoD-like phosphatase metallophosphatase" evidence="1">
    <location>
        <begin position="165"/>
        <end position="501"/>
    </location>
</feature>
<dbReference type="RefSeq" id="WP_203942439.1">
    <property type="nucleotide sequence ID" value="NZ_BOOR01000004.1"/>
</dbReference>
<protein>
    <submittedName>
        <fullName evidence="3">Alkaline phosphatase</fullName>
    </submittedName>
</protein>
<dbReference type="SUPFAM" id="SSF56300">
    <property type="entry name" value="Metallo-dependent phosphatases"/>
    <property type="match status" value="1"/>
</dbReference>
<dbReference type="Pfam" id="PF16655">
    <property type="entry name" value="PhoD_N"/>
    <property type="match status" value="1"/>
</dbReference>
<evidence type="ECO:0000259" key="1">
    <source>
        <dbReference type="Pfam" id="PF09423"/>
    </source>
</evidence>
<comment type="caution">
    <text evidence="3">The sequence shown here is derived from an EMBL/GenBank/DDBJ whole genome shotgun (WGS) entry which is preliminary data.</text>
</comment>
<keyword evidence="4" id="KW-1185">Reference proteome</keyword>
<dbReference type="PANTHER" id="PTHR43606">
    <property type="entry name" value="PHOSPHATASE, PUTATIVE (AFU_ORTHOLOGUE AFUA_6G08710)-RELATED"/>
    <property type="match status" value="1"/>
</dbReference>
<dbReference type="InterPro" id="IPR029052">
    <property type="entry name" value="Metallo-depent_PP-like"/>
</dbReference>
<dbReference type="InterPro" id="IPR006311">
    <property type="entry name" value="TAT_signal"/>
</dbReference>
<feature type="domain" description="Phospholipase D N-terminal" evidence="2">
    <location>
        <begin position="54"/>
        <end position="152"/>
    </location>
</feature>
<gene>
    <name evidence="3" type="ORF">Pth03_05450</name>
</gene>
<evidence type="ECO:0000313" key="4">
    <source>
        <dbReference type="Proteomes" id="UP000605992"/>
    </source>
</evidence>
<dbReference type="InterPro" id="IPR018946">
    <property type="entry name" value="PhoD-like_MPP"/>
</dbReference>
<dbReference type="EMBL" id="BOOR01000004">
    <property type="protein sequence ID" value="GII52156.1"/>
    <property type="molecule type" value="Genomic_DNA"/>
</dbReference>
<dbReference type="InterPro" id="IPR052900">
    <property type="entry name" value="Phospholipid_Metab_Enz"/>
</dbReference>
<evidence type="ECO:0000259" key="2">
    <source>
        <dbReference type="Pfam" id="PF16655"/>
    </source>
</evidence>
<accession>A0A8J3UZ72</accession>